<feature type="compositionally biased region" description="Basic and acidic residues" evidence="9">
    <location>
        <begin position="18"/>
        <end position="45"/>
    </location>
</feature>
<evidence type="ECO:0000256" key="4">
    <source>
        <dbReference type="ARBA" id="ARBA00022980"/>
    </source>
</evidence>
<protein>
    <recommendedName>
        <fullName evidence="6 7">Small ribosomal subunit protein uS5</fullName>
    </recommendedName>
</protein>
<comment type="domain">
    <text evidence="7">The N-terminal domain interacts with the head of the 30S subunit; the C-terminal domain interacts with the body and contacts protein S4. The interaction surface between S4 and S5 is involved in control of translational fidelity.</text>
</comment>
<dbReference type="InterPro" id="IPR020568">
    <property type="entry name" value="Ribosomal_Su5_D2-typ_SF"/>
</dbReference>
<dbReference type="InterPro" id="IPR005324">
    <property type="entry name" value="Ribosomal_uS5_C"/>
</dbReference>
<dbReference type="SUPFAM" id="SSF54211">
    <property type="entry name" value="Ribosomal protein S5 domain 2-like"/>
    <property type="match status" value="1"/>
</dbReference>
<comment type="similarity">
    <text evidence="1 7 8">Belongs to the universal ribosomal protein uS5 family.</text>
</comment>
<feature type="compositionally biased region" description="Basic and acidic residues" evidence="9">
    <location>
        <begin position="213"/>
        <end position="225"/>
    </location>
</feature>
<dbReference type="PANTHER" id="PTHR48277">
    <property type="entry name" value="MITOCHONDRIAL RIBOSOMAL PROTEIN S5"/>
    <property type="match status" value="1"/>
</dbReference>
<dbReference type="InterPro" id="IPR018192">
    <property type="entry name" value="Ribosomal_uS5_N_CS"/>
</dbReference>
<dbReference type="PROSITE" id="PS00585">
    <property type="entry name" value="RIBOSOMAL_S5"/>
    <property type="match status" value="1"/>
</dbReference>
<dbReference type="InterPro" id="IPR013810">
    <property type="entry name" value="Ribosomal_uS5_N"/>
</dbReference>
<evidence type="ECO:0000256" key="9">
    <source>
        <dbReference type="SAM" id="MobiDB-lite"/>
    </source>
</evidence>
<keyword evidence="4 7" id="KW-0689">Ribosomal protein</keyword>
<dbReference type="NCBIfam" id="TIGR01021">
    <property type="entry name" value="rpsE_bact"/>
    <property type="match status" value="1"/>
</dbReference>
<reference evidence="12" key="1">
    <citation type="journal article" date="2019" name="Int. J. Syst. Evol. Microbiol.">
        <title>The Global Catalogue of Microorganisms (GCM) 10K type strain sequencing project: providing services to taxonomists for standard genome sequencing and annotation.</title>
        <authorList>
            <consortium name="The Broad Institute Genomics Platform"/>
            <consortium name="The Broad Institute Genome Sequencing Center for Infectious Disease"/>
            <person name="Wu L."/>
            <person name="Ma J."/>
        </authorList>
    </citation>
    <scope>NUCLEOTIDE SEQUENCE [LARGE SCALE GENOMIC DNA]</scope>
    <source>
        <strain evidence="12">JCM 17459</strain>
    </source>
</reference>
<dbReference type="InterPro" id="IPR005712">
    <property type="entry name" value="Ribosomal_uS5_bac-type"/>
</dbReference>
<dbReference type="InterPro" id="IPR014721">
    <property type="entry name" value="Ribsml_uS5_D2-typ_fold_subgr"/>
</dbReference>
<dbReference type="EMBL" id="BAABBA010000006">
    <property type="protein sequence ID" value="GAA4287102.1"/>
    <property type="molecule type" value="Genomic_DNA"/>
</dbReference>
<name>A0ABP8ET03_9MICO</name>
<keyword evidence="12" id="KW-1185">Reference proteome</keyword>
<evidence type="ECO:0000256" key="2">
    <source>
        <dbReference type="ARBA" id="ARBA00022730"/>
    </source>
</evidence>
<dbReference type="SUPFAM" id="SSF54768">
    <property type="entry name" value="dsRNA-binding domain-like"/>
    <property type="match status" value="1"/>
</dbReference>
<evidence type="ECO:0000256" key="7">
    <source>
        <dbReference type="HAMAP-Rule" id="MF_01307"/>
    </source>
</evidence>
<dbReference type="Gene3D" id="3.30.230.10">
    <property type="match status" value="1"/>
</dbReference>
<sequence>MAAPQRGRTTGPATGSGENREGGARREGGNRRDGGRRDSNRRGAEDKNQYIERVVTINRVAKVVKGGRRFSFTALVVVGDGDGTVGVGYGKAKEVPAAIAKGVEEAKKNFFRVPRVARTIPHAVQGEAAAGVVFLRPASPGTGVIAGGPVRAVLDCAGIHDILSKSLGSSNAINIVHATVAALKGLEQPEAVAARRGLPLEHVAPAALLRARAKGEAKEREDKAATEQTVGAGA</sequence>
<evidence type="ECO:0000259" key="10">
    <source>
        <dbReference type="PROSITE" id="PS50881"/>
    </source>
</evidence>
<evidence type="ECO:0000256" key="6">
    <source>
        <dbReference type="ARBA" id="ARBA00035255"/>
    </source>
</evidence>
<organism evidence="11 12">
    <name type="scientific">Georgenia daeguensis</name>
    <dbReference type="NCBI Taxonomy" id="908355"/>
    <lineage>
        <taxon>Bacteria</taxon>
        <taxon>Bacillati</taxon>
        <taxon>Actinomycetota</taxon>
        <taxon>Actinomycetes</taxon>
        <taxon>Micrococcales</taxon>
        <taxon>Bogoriellaceae</taxon>
        <taxon>Georgenia</taxon>
    </lineage>
</organism>
<comment type="subunit">
    <text evidence="7">Part of the 30S ribosomal subunit. Contacts proteins S4 and S8.</text>
</comment>
<comment type="function">
    <text evidence="7">With S4 and S12 plays an important role in translational accuracy.</text>
</comment>
<keyword evidence="5 7" id="KW-0687">Ribonucleoprotein</keyword>
<feature type="domain" description="S5 DRBM" evidence="10">
    <location>
        <begin position="50"/>
        <end position="113"/>
    </location>
</feature>
<evidence type="ECO:0000313" key="12">
    <source>
        <dbReference type="Proteomes" id="UP001499841"/>
    </source>
</evidence>
<evidence type="ECO:0000313" key="11">
    <source>
        <dbReference type="EMBL" id="GAA4287102.1"/>
    </source>
</evidence>
<dbReference type="PROSITE" id="PS50881">
    <property type="entry name" value="S5_DSRBD"/>
    <property type="match status" value="1"/>
</dbReference>
<dbReference type="Gene3D" id="3.30.160.20">
    <property type="match status" value="1"/>
</dbReference>
<dbReference type="PANTHER" id="PTHR48277:SF1">
    <property type="entry name" value="MITOCHONDRIAL RIBOSOMAL PROTEIN S5"/>
    <property type="match status" value="1"/>
</dbReference>
<comment type="caution">
    <text evidence="11">The sequence shown here is derived from an EMBL/GenBank/DDBJ whole genome shotgun (WGS) entry which is preliminary data.</text>
</comment>
<keyword evidence="3 7" id="KW-0694">RNA-binding</keyword>
<dbReference type="Pfam" id="PF00333">
    <property type="entry name" value="Ribosomal_S5"/>
    <property type="match status" value="1"/>
</dbReference>
<gene>
    <name evidence="7 11" type="primary">rpsE</name>
    <name evidence="11" type="ORF">GCM10022262_14610</name>
</gene>
<evidence type="ECO:0000256" key="1">
    <source>
        <dbReference type="ARBA" id="ARBA00008945"/>
    </source>
</evidence>
<dbReference type="Pfam" id="PF03719">
    <property type="entry name" value="Ribosomal_S5_C"/>
    <property type="match status" value="1"/>
</dbReference>
<evidence type="ECO:0000256" key="3">
    <source>
        <dbReference type="ARBA" id="ARBA00022884"/>
    </source>
</evidence>
<dbReference type="HAMAP" id="MF_01307_B">
    <property type="entry name" value="Ribosomal_uS5_B"/>
    <property type="match status" value="1"/>
</dbReference>
<feature type="region of interest" description="Disordered" evidence="9">
    <location>
        <begin position="1"/>
        <end position="45"/>
    </location>
</feature>
<proteinExistence type="inferred from homology"/>
<dbReference type="GO" id="GO:0005840">
    <property type="term" value="C:ribosome"/>
    <property type="evidence" value="ECO:0007669"/>
    <property type="project" value="UniProtKB-KW"/>
</dbReference>
<keyword evidence="2 7" id="KW-0699">rRNA-binding</keyword>
<evidence type="ECO:0000256" key="8">
    <source>
        <dbReference type="RuleBase" id="RU003823"/>
    </source>
</evidence>
<accession>A0ABP8ET03</accession>
<dbReference type="Proteomes" id="UP001499841">
    <property type="component" value="Unassembled WGS sequence"/>
</dbReference>
<feature type="region of interest" description="Disordered" evidence="9">
    <location>
        <begin position="212"/>
        <end position="234"/>
    </location>
</feature>
<evidence type="ECO:0000256" key="5">
    <source>
        <dbReference type="ARBA" id="ARBA00023274"/>
    </source>
</evidence>
<dbReference type="RefSeq" id="WP_248256579.1">
    <property type="nucleotide sequence ID" value="NZ_BAABBA010000006.1"/>
</dbReference>
<dbReference type="InterPro" id="IPR000851">
    <property type="entry name" value="Ribosomal_uS5"/>
</dbReference>
<comment type="function">
    <text evidence="7">Located at the back of the 30S subunit body where it stabilizes the conformation of the head with respect to the body.</text>
</comment>